<evidence type="ECO:0000313" key="14">
    <source>
        <dbReference type="Proteomes" id="UP000275394"/>
    </source>
</evidence>
<feature type="transmembrane region" description="Helical" evidence="11">
    <location>
        <begin position="216"/>
        <end position="242"/>
    </location>
</feature>
<comment type="subcellular location">
    <subcellularLocation>
        <location evidence="1 9">Cell inner membrane</location>
        <topology evidence="1 9">Multi-pass membrane protein</topology>
    </subcellularLocation>
</comment>
<dbReference type="InterPro" id="IPR001992">
    <property type="entry name" value="T2SS_GspF/T4SS_PilC_CS"/>
</dbReference>
<sequence>MATATRNAAKGATYTWEGKDRQGRKTSGEISAASIALAKAQLRNQGIKNGKVRKKTKPLFSNKKPIKTSDITVFTRQLATMMKAGVPLMQSFEIVAEGLDNPTMAELVLEIRDDVAGGTSLAESLQKHPKYFDALFCSLIEAGEQSGALETMLDRVALYKEKSEAVKKKIKKAMTYPAAVVAVACIVTGILLIYVVPQFAETFGSFGAELPALTLFVLACSEFVQAYALLIVAAIVVAVVLFGQARQRSKPFADGLDRALLKAPIIGSVVYQSIMARFSRTLSTTFAAGVPLVDALDSVAGAAGNDVYYRAINKVKEEVTSGNTLNASIKATDLFPNLLIQMVAIGEESGALDEMLAKVANHYEEEVDNAVDSLTSLMEPLIMSVLGGVVGVLLLAMYMPIFTIGQVM</sequence>
<organism evidence="13 14">
    <name type="scientific">Sinobacterium caligoides</name>
    <dbReference type="NCBI Taxonomy" id="933926"/>
    <lineage>
        <taxon>Bacteria</taxon>
        <taxon>Pseudomonadati</taxon>
        <taxon>Pseudomonadota</taxon>
        <taxon>Gammaproteobacteria</taxon>
        <taxon>Cellvibrionales</taxon>
        <taxon>Spongiibacteraceae</taxon>
        <taxon>Sinobacterium</taxon>
    </lineage>
</organism>
<dbReference type="InterPro" id="IPR018076">
    <property type="entry name" value="T2SS_GspF_dom"/>
</dbReference>
<evidence type="ECO:0000256" key="8">
    <source>
        <dbReference type="ARBA" id="ARBA00023136"/>
    </source>
</evidence>
<evidence type="ECO:0000259" key="12">
    <source>
        <dbReference type="Pfam" id="PF00482"/>
    </source>
</evidence>
<keyword evidence="7 11" id="KW-1133">Transmembrane helix</keyword>
<dbReference type="AlphaFoldDB" id="A0A3N2D4N6"/>
<comment type="caution">
    <text evidence="13">The sequence shown here is derived from an EMBL/GenBank/DDBJ whole genome shotgun (WGS) entry which is preliminary data.</text>
</comment>
<proteinExistence type="inferred from homology"/>
<dbReference type="EMBL" id="RKHR01000011">
    <property type="protein sequence ID" value="ROR94767.1"/>
    <property type="molecule type" value="Genomic_DNA"/>
</dbReference>
<evidence type="ECO:0000256" key="9">
    <source>
        <dbReference type="RuleBase" id="RU003923"/>
    </source>
</evidence>
<dbReference type="PANTHER" id="PTHR30012">
    <property type="entry name" value="GENERAL SECRETION PATHWAY PROTEIN"/>
    <property type="match status" value="1"/>
</dbReference>
<evidence type="ECO:0000256" key="2">
    <source>
        <dbReference type="ARBA" id="ARBA00005745"/>
    </source>
</evidence>
<dbReference type="RefSeq" id="WP_123714217.1">
    <property type="nucleotide sequence ID" value="NZ_RKHR01000011.1"/>
</dbReference>
<accession>A0A3N2D4N6</accession>
<reference evidence="13 14" key="1">
    <citation type="submission" date="2018-11" db="EMBL/GenBank/DDBJ databases">
        <title>Genomic Encyclopedia of Type Strains, Phase IV (KMG-IV): sequencing the most valuable type-strain genomes for metagenomic binning, comparative biology and taxonomic classification.</title>
        <authorList>
            <person name="Goeker M."/>
        </authorList>
    </citation>
    <scope>NUCLEOTIDE SEQUENCE [LARGE SCALE GENOMIC DNA]</scope>
    <source>
        <strain evidence="13 14">DSM 100316</strain>
    </source>
</reference>
<feature type="compositionally biased region" description="Basic and acidic residues" evidence="10">
    <location>
        <begin position="17"/>
        <end position="27"/>
    </location>
</feature>
<gene>
    <name evidence="13" type="ORF">EDC56_3910</name>
</gene>
<dbReference type="GO" id="GO:0005886">
    <property type="term" value="C:plasma membrane"/>
    <property type="evidence" value="ECO:0007669"/>
    <property type="project" value="UniProtKB-SubCell"/>
</dbReference>
<feature type="transmembrane region" description="Helical" evidence="11">
    <location>
        <begin position="381"/>
        <end position="401"/>
    </location>
</feature>
<evidence type="ECO:0000256" key="4">
    <source>
        <dbReference type="ARBA" id="ARBA00022475"/>
    </source>
</evidence>
<evidence type="ECO:0000256" key="6">
    <source>
        <dbReference type="ARBA" id="ARBA00022692"/>
    </source>
</evidence>
<evidence type="ECO:0000256" key="11">
    <source>
        <dbReference type="SAM" id="Phobius"/>
    </source>
</evidence>
<dbReference type="GO" id="GO:0015628">
    <property type="term" value="P:protein secretion by the type II secretion system"/>
    <property type="evidence" value="ECO:0007669"/>
    <property type="project" value="TreeGrafter"/>
</dbReference>
<dbReference type="Proteomes" id="UP000275394">
    <property type="component" value="Unassembled WGS sequence"/>
</dbReference>
<comment type="similarity">
    <text evidence="2 9">Belongs to the GSP F family.</text>
</comment>
<keyword evidence="6 9" id="KW-0812">Transmembrane</keyword>
<name>A0A3N2D4N6_9GAMM</name>
<dbReference type="OrthoDB" id="9805682at2"/>
<feature type="domain" description="Type II secretion system protein GspF" evidence="12">
    <location>
        <begin position="278"/>
        <end position="400"/>
    </location>
</feature>
<evidence type="ECO:0000256" key="7">
    <source>
        <dbReference type="ARBA" id="ARBA00022989"/>
    </source>
</evidence>
<evidence type="ECO:0000313" key="13">
    <source>
        <dbReference type="EMBL" id="ROR94767.1"/>
    </source>
</evidence>
<dbReference type="Pfam" id="PF00482">
    <property type="entry name" value="T2SSF"/>
    <property type="match status" value="2"/>
</dbReference>
<dbReference type="InterPro" id="IPR042094">
    <property type="entry name" value="T2SS_GspF_sf"/>
</dbReference>
<keyword evidence="5" id="KW-0997">Cell inner membrane</keyword>
<dbReference type="PANTHER" id="PTHR30012:SF7">
    <property type="entry name" value="PROTEIN TRANSPORT PROTEIN HOFC HOMOLOG"/>
    <property type="match status" value="1"/>
</dbReference>
<dbReference type="FunFam" id="1.20.81.30:FF:000001">
    <property type="entry name" value="Type II secretion system protein F"/>
    <property type="match status" value="2"/>
</dbReference>
<protein>
    <submittedName>
        <fullName evidence="13">Type IV pilus assembly protein PilC</fullName>
    </submittedName>
</protein>
<dbReference type="InterPro" id="IPR003004">
    <property type="entry name" value="GspF/PilC"/>
</dbReference>
<keyword evidence="14" id="KW-1185">Reference proteome</keyword>
<evidence type="ECO:0000256" key="1">
    <source>
        <dbReference type="ARBA" id="ARBA00004429"/>
    </source>
</evidence>
<keyword evidence="4" id="KW-1003">Cell membrane</keyword>
<feature type="domain" description="Type II secretion system protein GspF" evidence="12">
    <location>
        <begin position="74"/>
        <end position="197"/>
    </location>
</feature>
<keyword evidence="3 9" id="KW-0813">Transport</keyword>
<evidence type="ECO:0000256" key="5">
    <source>
        <dbReference type="ARBA" id="ARBA00022519"/>
    </source>
</evidence>
<feature type="region of interest" description="Disordered" evidence="10">
    <location>
        <begin position="1"/>
        <end position="27"/>
    </location>
</feature>
<evidence type="ECO:0000256" key="10">
    <source>
        <dbReference type="SAM" id="MobiDB-lite"/>
    </source>
</evidence>
<evidence type="ECO:0000256" key="3">
    <source>
        <dbReference type="ARBA" id="ARBA00022448"/>
    </source>
</evidence>
<feature type="transmembrane region" description="Helical" evidence="11">
    <location>
        <begin position="176"/>
        <end position="196"/>
    </location>
</feature>
<keyword evidence="8 11" id="KW-0472">Membrane</keyword>
<dbReference type="Gene3D" id="1.20.81.30">
    <property type="entry name" value="Type II secretion system (T2SS), domain F"/>
    <property type="match status" value="2"/>
</dbReference>
<dbReference type="PROSITE" id="PS00874">
    <property type="entry name" value="T2SP_F"/>
    <property type="match status" value="1"/>
</dbReference>
<dbReference type="PRINTS" id="PR00812">
    <property type="entry name" value="BCTERIALGSPF"/>
</dbReference>